<evidence type="ECO:0000259" key="7">
    <source>
        <dbReference type="PROSITE" id="PS51755"/>
    </source>
</evidence>
<dbReference type="Gene3D" id="1.10.10.10">
    <property type="entry name" value="Winged helix-like DNA-binding domain superfamily/Winged helix DNA-binding domain"/>
    <property type="match status" value="1"/>
</dbReference>
<evidence type="ECO:0000313" key="8">
    <source>
        <dbReference type="EMBL" id="MBD7960854.1"/>
    </source>
</evidence>
<dbReference type="Pfam" id="PF00486">
    <property type="entry name" value="Trans_reg_C"/>
    <property type="match status" value="1"/>
</dbReference>
<evidence type="ECO:0000259" key="6">
    <source>
        <dbReference type="PROSITE" id="PS50110"/>
    </source>
</evidence>
<keyword evidence="9" id="KW-1185">Reference proteome</keyword>
<dbReference type="Gene3D" id="6.10.250.690">
    <property type="match status" value="1"/>
</dbReference>
<dbReference type="Gene3D" id="3.40.50.2300">
    <property type="match status" value="1"/>
</dbReference>
<dbReference type="EMBL" id="JACSQK010000004">
    <property type="protein sequence ID" value="MBD7960854.1"/>
    <property type="molecule type" value="Genomic_DNA"/>
</dbReference>
<dbReference type="SMART" id="SM00862">
    <property type="entry name" value="Trans_reg_C"/>
    <property type="match status" value="1"/>
</dbReference>
<dbReference type="Proteomes" id="UP000634919">
    <property type="component" value="Unassembled WGS sequence"/>
</dbReference>
<comment type="caution">
    <text evidence="8">The sequence shown here is derived from an EMBL/GenBank/DDBJ whole genome shotgun (WGS) entry which is preliminary data.</text>
</comment>
<dbReference type="InterPro" id="IPR036388">
    <property type="entry name" value="WH-like_DNA-bd_sf"/>
</dbReference>
<dbReference type="InterPro" id="IPR011006">
    <property type="entry name" value="CheY-like_superfamily"/>
</dbReference>
<dbReference type="Pfam" id="PF00072">
    <property type="entry name" value="Response_reg"/>
    <property type="match status" value="1"/>
</dbReference>
<evidence type="ECO:0000313" key="9">
    <source>
        <dbReference type="Proteomes" id="UP000634919"/>
    </source>
</evidence>
<evidence type="ECO:0000256" key="3">
    <source>
        <dbReference type="ARBA" id="ARBA00023125"/>
    </source>
</evidence>
<feature type="modified residue" description="4-aspartylphosphate" evidence="4">
    <location>
        <position position="51"/>
    </location>
</feature>
<protein>
    <submittedName>
        <fullName evidence="8">Response regulator transcription factor</fullName>
    </submittedName>
</protein>
<feature type="domain" description="Response regulatory" evidence="6">
    <location>
        <begin position="2"/>
        <end position="117"/>
    </location>
</feature>
<reference evidence="8 9" key="1">
    <citation type="submission" date="2020-08" db="EMBL/GenBank/DDBJ databases">
        <title>A Genomic Blueprint of the Chicken Gut Microbiome.</title>
        <authorList>
            <person name="Gilroy R."/>
            <person name="Ravi A."/>
            <person name="Getino M."/>
            <person name="Pursley I."/>
            <person name="Horton D.L."/>
            <person name="Alikhan N.-F."/>
            <person name="Baker D."/>
            <person name="Gharbi K."/>
            <person name="Hall N."/>
            <person name="Watson M."/>
            <person name="Adriaenssens E.M."/>
            <person name="Foster-Nyarko E."/>
            <person name="Jarju S."/>
            <person name="Secka A."/>
            <person name="Antonio M."/>
            <person name="Oren A."/>
            <person name="Chaudhuri R."/>
            <person name="La Ragione R.M."/>
            <person name="Hildebrand F."/>
            <person name="Pallen M.J."/>
        </authorList>
    </citation>
    <scope>NUCLEOTIDE SEQUENCE [LARGE SCALE GENOMIC DNA]</scope>
    <source>
        <strain evidence="8 9">Sa2CVA6</strain>
    </source>
</reference>
<dbReference type="RefSeq" id="WP_191723238.1">
    <property type="nucleotide sequence ID" value="NZ_JACSQK010000004.1"/>
</dbReference>
<dbReference type="InterPro" id="IPR001789">
    <property type="entry name" value="Sig_transdc_resp-reg_receiver"/>
</dbReference>
<name>A0ABR8SCL3_9BURK</name>
<dbReference type="SUPFAM" id="SSF52172">
    <property type="entry name" value="CheY-like"/>
    <property type="match status" value="1"/>
</dbReference>
<keyword evidence="1 4" id="KW-0597">Phosphoprotein</keyword>
<dbReference type="SMART" id="SM00448">
    <property type="entry name" value="REC"/>
    <property type="match status" value="1"/>
</dbReference>
<dbReference type="PROSITE" id="PS50110">
    <property type="entry name" value="RESPONSE_REGULATORY"/>
    <property type="match status" value="1"/>
</dbReference>
<keyword evidence="3 5" id="KW-0238">DNA-binding</keyword>
<accession>A0ABR8SCL3</accession>
<evidence type="ECO:0000256" key="1">
    <source>
        <dbReference type="ARBA" id="ARBA00022553"/>
    </source>
</evidence>
<gene>
    <name evidence="8" type="ORF">H9646_10165</name>
</gene>
<feature type="domain" description="OmpR/PhoB-type" evidence="7">
    <location>
        <begin position="126"/>
        <end position="225"/>
    </location>
</feature>
<feature type="DNA-binding region" description="OmpR/PhoB-type" evidence="5">
    <location>
        <begin position="126"/>
        <end position="225"/>
    </location>
</feature>
<evidence type="ECO:0000256" key="2">
    <source>
        <dbReference type="ARBA" id="ARBA00023012"/>
    </source>
</evidence>
<dbReference type="PROSITE" id="PS51755">
    <property type="entry name" value="OMPR_PHOB"/>
    <property type="match status" value="1"/>
</dbReference>
<dbReference type="CDD" id="cd17574">
    <property type="entry name" value="REC_OmpR"/>
    <property type="match status" value="1"/>
</dbReference>
<dbReference type="CDD" id="cd00383">
    <property type="entry name" value="trans_reg_C"/>
    <property type="match status" value="1"/>
</dbReference>
<evidence type="ECO:0000256" key="5">
    <source>
        <dbReference type="PROSITE-ProRule" id="PRU01091"/>
    </source>
</evidence>
<dbReference type="PANTHER" id="PTHR48111">
    <property type="entry name" value="REGULATOR OF RPOS"/>
    <property type="match status" value="1"/>
</dbReference>
<proteinExistence type="predicted"/>
<dbReference type="PANTHER" id="PTHR48111:SF40">
    <property type="entry name" value="PHOSPHATE REGULON TRANSCRIPTIONAL REGULATORY PROTEIN PHOB"/>
    <property type="match status" value="1"/>
</dbReference>
<sequence>MRIAVLDDDRLQLELMERVAHEMGHTCSLHTTGQSFQQELRRETFDMLVVDWVLPDTSGPEVIQWARTNLEHAPPILFITHRSEESDIVEGLQCGADDFMVKPLRLAELKARIHALLRRAYPLCTDDVQRFGPYTFTRSALTVGFEGQEVLLTHREFALAMLLFQNAGRLMSRDHLRESVWGQNPDVLSRSLDTHVSRLRQVLQLRPGNHYSIAAVYGLGYRLDAHEN</sequence>
<dbReference type="InterPro" id="IPR039420">
    <property type="entry name" value="WalR-like"/>
</dbReference>
<keyword evidence="2" id="KW-0902">Two-component regulatory system</keyword>
<dbReference type="InterPro" id="IPR001867">
    <property type="entry name" value="OmpR/PhoB-type_DNA-bd"/>
</dbReference>
<organism evidence="8 9">
    <name type="scientific">Comamonas avium</name>
    <dbReference type="NCBI Taxonomy" id="2762231"/>
    <lineage>
        <taxon>Bacteria</taxon>
        <taxon>Pseudomonadati</taxon>
        <taxon>Pseudomonadota</taxon>
        <taxon>Betaproteobacteria</taxon>
        <taxon>Burkholderiales</taxon>
        <taxon>Comamonadaceae</taxon>
        <taxon>Comamonas</taxon>
    </lineage>
</organism>
<evidence type="ECO:0000256" key="4">
    <source>
        <dbReference type="PROSITE-ProRule" id="PRU00169"/>
    </source>
</evidence>